<keyword evidence="3" id="KW-1185">Reference proteome</keyword>
<organism evidence="2 3">
    <name type="scientific">Erwinia mallotivora</name>
    <dbReference type="NCBI Taxonomy" id="69222"/>
    <lineage>
        <taxon>Bacteria</taxon>
        <taxon>Pseudomonadati</taxon>
        <taxon>Pseudomonadota</taxon>
        <taxon>Gammaproteobacteria</taxon>
        <taxon>Enterobacterales</taxon>
        <taxon>Erwiniaceae</taxon>
        <taxon>Erwinia</taxon>
    </lineage>
</organism>
<dbReference type="RefSeq" id="WP_034934659.1">
    <property type="nucleotide sequence ID" value="NZ_JBHLYB010000272.1"/>
</dbReference>
<evidence type="ECO:0000313" key="3">
    <source>
        <dbReference type="Proteomes" id="UP000019918"/>
    </source>
</evidence>
<keyword evidence="1" id="KW-0732">Signal</keyword>
<evidence type="ECO:0000313" key="2">
    <source>
        <dbReference type="EMBL" id="EXU76674.1"/>
    </source>
</evidence>
<dbReference type="OrthoDB" id="6519155at2"/>
<accession>A0A014MF32</accession>
<gene>
    <name evidence="2" type="ORF">BG55_04495</name>
</gene>
<dbReference type="PATRIC" id="fig|69222.5.peg.928"/>
<dbReference type="Proteomes" id="UP000019918">
    <property type="component" value="Unassembled WGS sequence"/>
</dbReference>
<dbReference type="EMBL" id="JFHN01000025">
    <property type="protein sequence ID" value="EXU76674.1"/>
    <property type="molecule type" value="Genomic_DNA"/>
</dbReference>
<dbReference type="AlphaFoldDB" id="A0A014MF32"/>
<evidence type="ECO:0000256" key="1">
    <source>
        <dbReference type="SAM" id="SignalP"/>
    </source>
</evidence>
<reference evidence="2 3" key="1">
    <citation type="submission" date="2014-02" db="EMBL/GenBank/DDBJ databases">
        <title>Draft genome of Erwinia mallotivora strain BT-MARDI, a papaya dieback pathogen.</title>
        <authorList>
            <person name="Redzuan R."/>
            <person name="Abu Bakar N."/>
            <person name="Badrun R."/>
            <person name="Mohd Raih M.F."/>
            <person name="Rozano L."/>
            <person name="Mat Amin N."/>
        </authorList>
    </citation>
    <scope>NUCLEOTIDE SEQUENCE [LARGE SCALE GENOMIC DNA]</scope>
    <source>
        <strain evidence="2 3">BT-MARDI</strain>
    </source>
</reference>
<protein>
    <submittedName>
        <fullName evidence="2">VirK protein</fullName>
    </submittedName>
</protein>
<dbReference type="Pfam" id="PF06903">
    <property type="entry name" value="VirK"/>
    <property type="match status" value="1"/>
</dbReference>
<proteinExistence type="predicted"/>
<name>A0A014MF32_9GAMM</name>
<feature type="signal peptide" evidence="1">
    <location>
        <begin position="1"/>
        <end position="20"/>
    </location>
</feature>
<feature type="chain" id="PRO_5001472357" evidence="1">
    <location>
        <begin position="21"/>
        <end position="156"/>
    </location>
</feature>
<dbReference type="InterPro" id="IPR010694">
    <property type="entry name" value="Uncharacterised_VirK"/>
</dbReference>
<sequence>MFRKILLSAVLAGISSYGVAAYAASSTSLGDYQAIKSALSTGKAVRMVTTFDHCEGQRDGKPRSIKMIGGLVIDSFLIPDDKYIIFSDYHQRLSDKGGSPEVEFTRYKIMPDNHLLIETKRYSSVASSGASQQPGGFSPVTWNCKIGSDAQFYTAS</sequence>
<comment type="caution">
    <text evidence="2">The sequence shown here is derived from an EMBL/GenBank/DDBJ whole genome shotgun (WGS) entry which is preliminary data.</text>
</comment>